<dbReference type="RefSeq" id="WP_106893580.1">
    <property type="nucleotide sequence ID" value="NZ_CP027860.1"/>
</dbReference>
<dbReference type="EMBL" id="CP027860">
    <property type="protein sequence ID" value="AVP99664.1"/>
    <property type="molecule type" value="Genomic_DNA"/>
</dbReference>
<keyword evidence="1" id="KW-0472">Membrane</keyword>
<name>A0A2P1PXY2_9GAMM</name>
<dbReference type="Proteomes" id="UP000241074">
    <property type="component" value="Chromosome"/>
</dbReference>
<protein>
    <submittedName>
        <fullName evidence="2">Uncharacterized protein</fullName>
    </submittedName>
</protein>
<feature type="transmembrane region" description="Helical" evidence="1">
    <location>
        <begin position="52"/>
        <end position="72"/>
    </location>
</feature>
<reference evidence="2 3" key="1">
    <citation type="submission" date="2018-03" db="EMBL/GenBank/DDBJ databases">
        <title>Ahniella affigens gen. nov., sp. nov., a gammaproteobacterium isolated from sandy soil near a stream.</title>
        <authorList>
            <person name="Ko Y."/>
            <person name="Kim J.-H."/>
        </authorList>
    </citation>
    <scope>NUCLEOTIDE SEQUENCE [LARGE SCALE GENOMIC DNA]</scope>
    <source>
        <strain evidence="2 3">D13</strain>
    </source>
</reference>
<evidence type="ECO:0000256" key="1">
    <source>
        <dbReference type="SAM" id="Phobius"/>
    </source>
</evidence>
<keyword evidence="1" id="KW-0812">Transmembrane</keyword>
<evidence type="ECO:0000313" key="2">
    <source>
        <dbReference type="EMBL" id="AVP99664.1"/>
    </source>
</evidence>
<sequence>MKGVLVPIMLFLCVTYGFRLLVDAVVRVLTLKSGASDDAVRLLIRDAREGRWLGALHLAFNIIGLAVPAMLWPDPWPSEPSLRLLATLALGLGLANLGYAYIAHRTSKQPMT</sequence>
<feature type="transmembrane region" description="Helical" evidence="1">
    <location>
        <begin position="6"/>
        <end position="31"/>
    </location>
</feature>
<feature type="transmembrane region" description="Helical" evidence="1">
    <location>
        <begin position="84"/>
        <end position="102"/>
    </location>
</feature>
<accession>A0A2P1PXY2</accession>
<evidence type="ECO:0000313" key="3">
    <source>
        <dbReference type="Proteomes" id="UP000241074"/>
    </source>
</evidence>
<dbReference type="AlphaFoldDB" id="A0A2P1PXY2"/>
<dbReference type="KEGG" id="xba:C7S18_21900"/>
<organism evidence="2 3">
    <name type="scientific">Ahniella affigens</name>
    <dbReference type="NCBI Taxonomy" id="2021234"/>
    <lineage>
        <taxon>Bacteria</taxon>
        <taxon>Pseudomonadati</taxon>
        <taxon>Pseudomonadota</taxon>
        <taxon>Gammaproteobacteria</taxon>
        <taxon>Lysobacterales</taxon>
        <taxon>Rhodanobacteraceae</taxon>
        <taxon>Ahniella</taxon>
    </lineage>
</organism>
<gene>
    <name evidence="2" type="ORF">C7S18_21900</name>
</gene>
<reference evidence="2 3" key="2">
    <citation type="submission" date="2018-03" db="EMBL/GenBank/DDBJ databases">
        <authorList>
            <person name="Keele B.F."/>
        </authorList>
    </citation>
    <scope>NUCLEOTIDE SEQUENCE [LARGE SCALE GENOMIC DNA]</scope>
    <source>
        <strain evidence="2 3">D13</strain>
    </source>
</reference>
<dbReference type="OrthoDB" id="5954762at2"/>
<proteinExistence type="predicted"/>
<keyword evidence="3" id="KW-1185">Reference proteome</keyword>
<keyword evidence="1" id="KW-1133">Transmembrane helix</keyword>